<feature type="domain" description="YdbS-like PH" evidence="2">
    <location>
        <begin position="75"/>
        <end position="153"/>
    </location>
</feature>
<dbReference type="AlphaFoldDB" id="A0A7C4M2U5"/>
<evidence type="ECO:0000313" key="3">
    <source>
        <dbReference type="EMBL" id="HGT71314.1"/>
    </source>
</evidence>
<organism evidence="3">
    <name type="scientific">candidate division CPR3 bacterium</name>
    <dbReference type="NCBI Taxonomy" id="2268181"/>
    <lineage>
        <taxon>Bacteria</taxon>
        <taxon>Bacteria division CPR3</taxon>
    </lineage>
</organism>
<dbReference type="EMBL" id="DSYQ01000018">
    <property type="protein sequence ID" value="HGT71314.1"/>
    <property type="molecule type" value="Genomic_DNA"/>
</dbReference>
<protein>
    <submittedName>
        <fullName evidence="3">PH domain-containing protein</fullName>
    </submittedName>
</protein>
<name>A0A7C4M2U5_UNCC3</name>
<sequence length="201" mass="23461">MIKKYFSTQNDDEKIIKISNRHFFTFFRDAIGSIFIFFASLAMMLMFFYVPYVLIASFIFFVFSIIGGFYSYFTWERDKYIITDQRIIDIDQITLFTKSQKEATFDRIQDVTSEIRGFWGSVFNYGNVIIQTAGENSLTLNDIANPEQIQKIIFDLAQDKKEEKDSEEKNVIKKMASIIKAALSQNQNQKEESGDDNIDNK</sequence>
<feature type="transmembrane region" description="Helical" evidence="1">
    <location>
        <begin position="54"/>
        <end position="73"/>
    </location>
</feature>
<dbReference type="PANTHER" id="PTHR37938:SF1">
    <property type="entry name" value="BLL0215 PROTEIN"/>
    <property type="match status" value="1"/>
</dbReference>
<proteinExistence type="predicted"/>
<evidence type="ECO:0000259" key="2">
    <source>
        <dbReference type="Pfam" id="PF03703"/>
    </source>
</evidence>
<dbReference type="Pfam" id="PF03703">
    <property type="entry name" value="bPH_2"/>
    <property type="match status" value="1"/>
</dbReference>
<comment type="caution">
    <text evidence="3">The sequence shown here is derived from an EMBL/GenBank/DDBJ whole genome shotgun (WGS) entry which is preliminary data.</text>
</comment>
<evidence type="ECO:0000256" key="1">
    <source>
        <dbReference type="SAM" id="Phobius"/>
    </source>
</evidence>
<keyword evidence="1" id="KW-1133">Transmembrane helix</keyword>
<dbReference type="PANTHER" id="PTHR37938">
    <property type="entry name" value="BLL0215 PROTEIN"/>
    <property type="match status" value="1"/>
</dbReference>
<accession>A0A7C4M2U5</accession>
<feature type="transmembrane region" description="Helical" evidence="1">
    <location>
        <begin position="26"/>
        <end position="48"/>
    </location>
</feature>
<gene>
    <name evidence="3" type="ORF">ENT43_03590</name>
</gene>
<keyword evidence="1" id="KW-0812">Transmembrane</keyword>
<keyword evidence="1" id="KW-0472">Membrane</keyword>
<reference evidence="3" key="1">
    <citation type="journal article" date="2020" name="mSystems">
        <title>Genome- and Community-Level Interaction Insights into Carbon Utilization and Element Cycling Functions of Hydrothermarchaeota in Hydrothermal Sediment.</title>
        <authorList>
            <person name="Zhou Z."/>
            <person name="Liu Y."/>
            <person name="Xu W."/>
            <person name="Pan J."/>
            <person name="Luo Z.H."/>
            <person name="Li M."/>
        </authorList>
    </citation>
    <scope>NUCLEOTIDE SEQUENCE [LARGE SCALE GENOMIC DNA]</scope>
    <source>
        <strain evidence="3">SpSt-579</strain>
    </source>
</reference>
<dbReference type="InterPro" id="IPR005182">
    <property type="entry name" value="YdbS-like_PH"/>
</dbReference>